<evidence type="ECO:0000313" key="2">
    <source>
        <dbReference type="Proteomes" id="UP000181936"/>
    </source>
</evidence>
<dbReference type="OrthoDB" id="2924127at2"/>
<proteinExistence type="predicted"/>
<protein>
    <submittedName>
        <fullName evidence="1">Uncharacterized protein</fullName>
    </submittedName>
</protein>
<dbReference type="AlphaFoldDB" id="A0A1L3MP53"/>
<reference evidence="1 2" key="1">
    <citation type="journal article" date="2016" name="Sci. Rep.">
        <title>Complete genome sequence and transcriptomic analysis of a novel marine strain Bacillus weihaiensis reveals the mechanism of brown algae degradation.</title>
        <authorList>
            <person name="Zhu Y."/>
            <person name="Chen P."/>
            <person name="Bao Y."/>
            <person name="Men Y."/>
            <person name="Zeng Y."/>
            <person name="Yang J."/>
            <person name="Sun J."/>
            <person name="Sun Y."/>
        </authorList>
    </citation>
    <scope>NUCLEOTIDE SEQUENCE [LARGE SCALE GENOMIC DNA]</scope>
    <source>
        <strain evidence="1 2">Alg07</strain>
    </source>
</reference>
<gene>
    <name evidence="1" type="ORF">A9C19_04095</name>
</gene>
<evidence type="ECO:0000313" key="1">
    <source>
        <dbReference type="EMBL" id="APH03984.1"/>
    </source>
</evidence>
<keyword evidence="2" id="KW-1185">Reference proteome</keyword>
<sequence length="71" mass="8314">MELTNLLMDDASRFRADEEDVFAYVHSIVQNTNKQELVEWLKELSPEELQAIVTPFLTNKVTEKIAQKEFE</sequence>
<dbReference type="STRING" id="1547283.A9C19_04095"/>
<dbReference type="KEGG" id="bwh:A9C19_04095"/>
<accession>A0A1L3MP53</accession>
<dbReference type="EMBL" id="CP016020">
    <property type="protein sequence ID" value="APH03984.1"/>
    <property type="molecule type" value="Genomic_DNA"/>
</dbReference>
<name>A0A1L3MP53_9BACI</name>
<organism evidence="1 2">
    <name type="scientific">Bacillus weihaiensis</name>
    <dbReference type="NCBI Taxonomy" id="1547283"/>
    <lineage>
        <taxon>Bacteria</taxon>
        <taxon>Bacillati</taxon>
        <taxon>Bacillota</taxon>
        <taxon>Bacilli</taxon>
        <taxon>Bacillales</taxon>
        <taxon>Bacillaceae</taxon>
        <taxon>Bacillus</taxon>
    </lineage>
</organism>
<dbReference type="RefSeq" id="WP_072578778.1">
    <property type="nucleotide sequence ID" value="NZ_CP016020.1"/>
</dbReference>
<dbReference type="Proteomes" id="UP000181936">
    <property type="component" value="Chromosome"/>
</dbReference>